<protein>
    <submittedName>
        <fullName evidence="3">Glycosyltransferase family 9 protein</fullName>
    </submittedName>
</protein>
<dbReference type="Proteomes" id="UP000315037">
    <property type="component" value="Unassembled WGS sequence"/>
</dbReference>
<accession>A0A506UQU6</accession>
<dbReference type="CDD" id="cd03789">
    <property type="entry name" value="GT9_LPS_heptosyltransferase"/>
    <property type="match status" value="1"/>
</dbReference>
<dbReference type="GO" id="GO:0008713">
    <property type="term" value="F:ADP-heptose-lipopolysaccharide heptosyltransferase activity"/>
    <property type="evidence" value="ECO:0007669"/>
    <property type="project" value="TreeGrafter"/>
</dbReference>
<evidence type="ECO:0000313" key="3">
    <source>
        <dbReference type="EMBL" id="TPW35716.1"/>
    </source>
</evidence>
<dbReference type="SUPFAM" id="SSF53756">
    <property type="entry name" value="UDP-Glycosyltransferase/glycogen phosphorylase"/>
    <property type="match status" value="1"/>
</dbReference>
<reference evidence="3 4" key="1">
    <citation type="submission" date="2019-03" db="EMBL/GenBank/DDBJ databases">
        <title>The complete genome sequence of Neokomagataea sp. Jb2 NBRC113641.</title>
        <authorList>
            <person name="Chua K.-O."/>
            <person name="Chan K.-G."/>
            <person name="See-Too W.-S."/>
        </authorList>
    </citation>
    <scope>NUCLEOTIDE SEQUENCE [LARGE SCALE GENOMIC DNA]</scope>
    <source>
        <strain evidence="3 4">Jb2</strain>
    </source>
</reference>
<dbReference type="PANTHER" id="PTHR30160">
    <property type="entry name" value="TETRAACYLDISACCHARIDE 4'-KINASE-RELATED"/>
    <property type="match status" value="1"/>
</dbReference>
<keyword evidence="1" id="KW-0328">Glycosyltransferase</keyword>
<dbReference type="InterPro" id="IPR002201">
    <property type="entry name" value="Glyco_trans_9"/>
</dbReference>
<organism evidence="3 4">
    <name type="scientific">Oecophyllibacter saccharovorans</name>
    <dbReference type="NCBI Taxonomy" id="2558360"/>
    <lineage>
        <taxon>Bacteria</taxon>
        <taxon>Pseudomonadati</taxon>
        <taxon>Pseudomonadota</taxon>
        <taxon>Alphaproteobacteria</taxon>
        <taxon>Acetobacterales</taxon>
        <taxon>Acetobacteraceae</taxon>
        <taxon>Oecophyllibacter</taxon>
    </lineage>
</organism>
<proteinExistence type="predicted"/>
<comment type="caution">
    <text evidence="3">The sequence shown here is derived from an EMBL/GenBank/DDBJ whole genome shotgun (WGS) entry which is preliminary data.</text>
</comment>
<dbReference type="Gene3D" id="3.40.50.2000">
    <property type="entry name" value="Glycogen Phosphorylase B"/>
    <property type="match status" value="2"/>
</dbReference>
<sequence length="304" mass="33867">MKILFITAHRLGDAVISLGVLNGLMDRYPEARFTVVCGPMVEELFQFMPRCERLLVLEKKPWNRHWFALWRHCVRQRWELVADLRSSLVSFGLRSRRRVVVQGGRRPGLRIAHQARAFGFAQVPLPRLWIGSEVRKWAETFLAAGSGNKEKTRWFALAPTAGTEAKCWPAAHFAELGQRWLDRGYRPLVFYGPGEREHAQARELLARLPEAWNLGGQLTLAQVAALLERCQFFVGNDSGLMHLAASVGIPSLGLFGPSCASQYAPAGLRARAVPAPGKEGAGNLQALEPAQVDQALLELLQQVC</sequence>
<dbReference type="AlphaFoldDB" id="A0A506UQU6"/>
<gene>
    <name evidence="3" type="ORF">E3202_01825</name>
</gene>
<dbReference type="EMBL" id="SORZ01000001">
    <property type="protein sequence ID" value="TPW35716.1"/>
    <property type="molecule type" value="Genomic_DNA"/>
</dbReference>
<dbReference type="GO" id="GO:0009244">
    <property type="term" value="P:lipopolysaccharide core region biosynthetic process"/>
    <property type="evidence" value="ECO:0007669"/>
    <property type="project" value="TreeGrafter"/>
</dbReference>
<keyword evidence="2 3" id="KW-0808">Transferase</keyword>
<evidence type="ECO:0000256" key="1">
    <source>
        <dbReference type="ARBA" id="ARBA00022676"/>
    </source>
</evidence>
<dbReference type="InterPro" id="IPR051199">
    <property type="entry name" value="LPS_LOS_Heptosyltrfase"/>
</dbReference>
<keyword evidence="4" id="KW-1185">Reference proteome</keyword>
<dbReference type="GO" id="GO:0005829">
    <property type="term" value="C:cytosol"/>
    <property type="evidence" value="ECO:0007669"/>
    <property type="project" value="TreeGrafter"/>
</dbReference>
<dbReference type="Pfam" id="PF01075">
    <property type="entry name" value="Glyco_transf_9"/>
    <property type="match status" value="1"/>
</dbReference>
<name>A0A506UQU6_9PROT</name>
<evidence type="ECO:0000313" key="4">
    <source>
        <dbReference type="Proteomes" id="UP000315037"/>
    </source>
</evidence>
<dbReference type="RefSeq" id="WP_165600176.1">
    <property type="nucleotide sequence ID" value="NZ_SORZ01000001.1"/>
</dbReference>
<evidence type="ECO:0000256" key="2">
    <source>
        <dbReference type="ARBA" id="ARBA00022679"/>
    </source>
</evidence>